<evidence type="ECO:0000256" key="2">
    <source>
        <dbReference type="ARBA" id="ARBA00005619"/>
    </source>
</evidence>
<evidence type="ECO:0000256" key="10">
    <source>
        <dbReference type="ARBA" id="ARBA00023170"/>
    </source>
</evidence>
<evidence type="ECO:0000313" key="14">
    <source>
        <dbReference type="Proteomes" id="UP000094065"/>
    </source>
</evidence>
<evidence type="ECO:0000256" key="8">
    <source>
        <dbReference type="ARBA" id="ARBA00023134"/>
    </source>
</evidence>
<dbReference type="STRING" id="1295533.A0A1E3HAX0"/>
<evidence type="ECO:0000256" key="1">
    <source>
        <dbReference type="ARBA" id="ARBA00004389"/>
    </source>
</evidence>
<reference evidence="13 14" key="1">
    <citation type="submission" date="2016-06" db="EMBL/GenBank/DDBJ databases">
        <title>Evolution of pathogenesis and genome organization in the Tremellales.</title>
        <authorList>
            <person name="Cuomo C."/>
            <person name="Litvintseva A."/>
            <person name="Heitman J."/>
            <person name="Chen Y."/>
            <person name="Sun S."/>
            <person name="Springer D."/>
            <person name="Dromer F."/>
            <person name="Young S."/>
            <person name="Zeng Q."/>
            <person name="Chapman S."/>
            <person name="Gujja S."/>
            <person name="Saif S."/>
            <person name="Birren B."/>
        </authorList>
    </citation>
    <scope>NUCLEOTIDE SEQUENCE [LARGE SCALE GENOMIC DNA]</scope>
    <source>
        <strain evidence="13 14">CBS 6039</strain>
    </source>
</reference>
<sequence>MVQVNSPTDHGPIPPTAPGQVQPEVAPLSALLAHPLLQDPKFVAAAGGLALIVLLFAILRPGKKGARRNGPATVLLVGPADGGKTSLFTKLAFNTHLPTHTSIISSSTTFSLSSPFSDDGQPKQVRLVDLPGHPRLRDEVKKYEAEAAAVVFVVDIQGVIRNGSGVAEQLPPILASLASLSTHLPPSAPPPKLLILAHKSDLLIRPAPTTSLSPPDIPETSLKTATDRLKSILTREMDRLKSTRASTGGRIEGMGKVAGSSSSFFARIFGSGGGGAGGAEGEGEEDDESLVWGGKGPFRWEDVEGVEVEWAASGLGVPKEGDVEEGNGLDELKAFLWNI</sequence>
<dbReference type="GO" id="GO:0005789">
    <property type="term" value="C:endoplasmic reticulum membrane"/>
    <property type="evidence" value="ECO:0007669"/>
    <property type="project" value="UniProtKB-SubCell"/>
</dbReference>
<evidence type="ECO:0000256" key="4">
    <source>
        <dbReference type="ARBA" id="ARBA00022692"/>
    </source>
</evidence>
<evidence type="ECO:0000256" key="9">
    <source>
        <dbReference type="ARBA" id="ARBA00023136"/>
    </source>
</evidence>
<protein>
    <recommendedName>
        <fullName evidence="3">Signal recognition particle receptor subunit beta</fullName>
    </recommendedName>
</protein>
<organism evidence="13 14">
    <name type="scientific">Cryptococcus amylolentus CBS 6039</name>
    <dbReference type="NCBI Taxonomy" id="1295533"/>
    <lineage>
        <taxon>Eukaryota</taxon>
        <taxon>Fungi</taxon>
        <taxon>Dikarya</taxon>
        <taxon>Basidiomycota</taxon>
        <taxon>Agaricomycotina</taxon>
        <taxon>Tremellomycetes</taxon>
        <taxon>Tremellales</taxon>
        <taxon>Cryptococcaceae</taxon>
        <taxon>Cryptococcus</taxon>
    </lineage>
</organism>
<evidence type="ECO:0000256" key="7">
    <source>
        <dbReference type="ARBA" id="ARBA00022989"/>
    </source>
</evidence>
<dbReference type="Gene3D" id="3.40.50.300">
    <property type="entry name" value="P-loop containing nucleotide triphosphate hydrolases"/>
    <property type="match status" value="1"/>
</dbReference>
<dbReference type="GO" id="GO:0005525">
    <property type="term" value="F:GTP binding"/>
    <property type="evidence" value="ECO:0007669"/>
    <property type="project" value="UniProtKB-KW"/>
</dbReference>
<comment type="caution">
    <text evidence="13">The sequence shown here is derived from an EMBL/GenBank/DDBJ whole genome shotgun (WGS) entry which is preliminary data.</text>
</comment>
<keyword evidence="9 12" id="KW-0472">Membrane</keyword>
<keyword evidence="5" id="KW-0547">Nucleotide-binding</keyword>
<feature type="transmembrane region" description="Helical" evidence="12">
    <location>
        <begin position="42"/>
        <end position="59"/>
    </location>
</feature>
<keyword evidence="14" id="KW-1185">Reference proteome</keyword>
<keyword evidence="8" id="KW-0342">GTP-binding</keyword>
<dbReference type="GeneID" id="30159303"/>
<proteinExistence type="inferred from homology"/>
<evidence type="ECO:0000256" key="3">
    <source>
        <dbReference type="ARBA" id="ARBA00020256"/>
    </source>
</evidence>
<keyword evidence="10" id="KW-0675">Receptor</keyword>
<dbReference type="Proteomes" id="UP000094065">
    <property type="component" value="Unassembled WGS sequence"/>
</dbReference>
<dbReference type="Pfam" id="PF09439">
    <property type="entry name" value="SRPRB"/>
    <property type="match status" value="1"/>
</dbReference>
<keyword evidence="4 12" id="KW-0812">Transmembrane</keyword>
<name>A0A1E3HAX0_9TREE</name>
<accession>A0A1E3HAX0</accession>
<evidence type="ECO:0000313" key="13">
    <source>
        <dbReference type="EMBL" id="ODN73488.1"/>
    </source>
</evidence>
<keyword evidence="6" id="KW-0256">Endoplasmic reticulum</keyword>
<dbReference type="AlphaFoldDB" id="A0A1E3HAX0"/>
<keyword evidence="7 12" id="KW-1133">Transmembrane helix</keyword>
<evidence type="ECO:0000256" key="12">
    <source>
        <dbReference type="SAM" id="Phobius"/>
    </source>
</evidence>
<dbReference type="InterPro" id="IPR027417">
    <property type="entry name" value="P-loop_NTPase"/>
</dbReference>
<dbReference type="OrthoDB" id="41266at2759"/>
<evidence type="ECO:0000256" key="5">
    <source>
        <dbReference type="ARBA" id="ARBA00022741"/>
    </source>
</evidence>
<dbReference type="EMBL" id="AWGJ01000013">
    <property type="protein sequence ID" value="ODN73488.1"/>
    <property type="molecule type" value="Genomic_DNA"/>
</dbReference>
<evidence type="ECO:0000256" key="6">
    <source>
        <dbReference type="ARBA" id="ARBA00022824"/>
    </source>
</evidence>
<feature type="region of interest" description="Disordered" evidence="11">
    <location>
        <begin position="1"/>
        <end position="21"/>
    </location>
</feature>
<comment type="subcellular location">
    <subcellularLocation>
        <location evidence="1">Endoplasmic reticulum membrane</location>
        <topology evidence="1">Single-pass membrane protein</topology>
    </subcellularLocation>
</comment>
<dbReference type="SUPFAM" id="SSF52540">
    <property type="entry name" value="P-loop containing nucleoside triphosphate hydrolases"/>
    <property type="match status" value="1"/>
</dbReference>
<evidence type="ECO:0000256" key="11">
    <source>
        <dbReference type="SAM" id="MobiDB-lite"/>
    </source>
</evidence>
<comment type="similarity">
    <text evidence="2">Belongs to the SRP receptor beta subunit family.</text>
</comment>
<gene>
    <name evidence="13" type="ORF">L202_07994</name>
</gene>
<dbReference type="RefSeq" id="XP_018989400.1">
    <property type="nucleotide sequence ID" value="XM_019142829.1"/>
</dbReference>
<dbReference type="InterPro" id="IPR019009">
    <property type="entry name" value="SRP_receptor_beta_su"/>
</dbReference>